<sequence>MGRRRRSRLKDAKTRNRLPQNVILPESRYPAASVEVDKFWVWILEPEVDRKFWKHPDVVYISSRWSSYTNHSDNEYQITNRDFYLVESGHRLLASTSWDKVDYILFPLNIKEGCHWILVVFDIVQRSLEKIEFHFITKGVPRQQDDSLDCGVFVATFAEFVSNGQHILNQQVKGHSRKRFGAILWEYARRKQASDLESEGERGKIKKYSYIS</sequence>
<feature type="domain" description="Ubiquitin-like protease family profile" evidence="4">
    <location>
        <begin position="34"/>
        <end position="161"/>
    </location>
</feature>
<dbReference type="PANTHER" id="PTHR33022:SF21">
    <property type="entry name" value="UBIQUITIN-LIKE PROTEASE FAMILY PROFILE DOMAIN-CONTAINING PROTEIN"/>
    <property type="match status" value="1"/>
</dbReference>
<dbReference type="AlphaFoldDB" id="A0A9J5VZU3"/>
<comment type="similarity">
    <text evidence="1">Belongs to the peptidase C48 family.</text>
</comment>
<evidence type="ECO:0000259" key="4">
    <source>
        <dbReference type="PROSITE" id="PS50600"/>
    </source>
</evidence>
<organism evidence="5 6">
    <name type="scientific">Solanum commersonii</name>
    <name type="common">Commerson's wild potato</name>
    <name type="synonym">Commerson's nightshade</name>
    <dbReference type="NCBI Taxonomy" id="4109"/>
    <lineage>
        <taxon>Eukaryota</taxon>
        <taxon>Viridiplantae</taxon>
        <taxon>Streptophyta</taxon>
        <taxon>Embryophyta</taxon>
        <taxon>Tracheophyta</taxon>
        <taxon>Spermatophyta</taxon>
        <taxon>Magnoliopsida</taxon>
        <taxon>eudicotyledons</taxon>
        <taxon>Gunneridae</taxon>
        <taxon>Pentapetalae</taxon>
        <taxon>asterids</taxon>
        <taxon>lamiids</taxon>
        <taxon>Solanales</taxon>
        <taxon>Solanaceae</taxon>
        <taxon>Solanoideae</taxon>
        <taxon>Solaneae</taxon>
        <taxon>Solanum</taxon>
    </lineage>
</organism>
<keyword evidence="3" id="KW-0378">Hydrolase</keyword>
<keyword evidence="2" id="KW-0645">Protease</keyword>
<evidence type="ECO:0000256" key="2">
    <source>
        <dbReference type="ARBA" id="ARBA00022670"/>
    </source>
</evidence>
<dbReference type="PROSITE" id="PS50600">
    <property type="entry name" value="ULP_PROTEASE"/>
    <property type="match status" value="1"/>
</dbReference>
<protein>
    <recommendedName>
        <fullName evidence="4">Ubiquitin-like protease family profile domain-containing protein</fullName>
    </recommendedName>
</protein>
<dbReference type="EMBL" id="JACXVP010000114">
    <property type="protein sequence ID" value="KAG5568462.1"/>
    <property type="molecule type" value="Genomic_DNA"/>
</dbReference>
<dbReference type="InterPro" id="IPR038765">
    <property type="entry name" value="Papain-like_cys_pep_sf"/>
</dbReference>
<name>A0A9J5VZU3_SOLCO</name>
<keyword evidence="6" id="KW-1185">Reference proteome</keyword>
<comment type="caution">
    <text evidence="5">The sequence shown here is derived from an EMBL/GenBank/DDBJ whole genome shotgun (WGS) entry which is preliminary data.</text>
</comment>
<dbReference type="Gene3D" id="3.40.395.10">
    <property type="entry name" value="Adenoviral Proteinase, Chain A"/>
    <property type="match status" value="2"/>
</dbReference>
<evidence type="ECO:0000256" key="1">
    <source>
        <dbReference type="ARBA" id="ARBA00005234"/>
    </source>
</evidence>
<dbReference type="SUPFAM" id="SSF54001">
    <property type="entry name" value="Cysteine proteinases"/>
    <property type="match status" value="1"/>
</dbReference>
<reference evidence="5" key="1">
    <citation type="submission" date="2020-09" db="EMBL/GenBank/DDBJ databases">
        <title>De no assembly of potato wild relative species, Solanum commersonii.</title>
        <authorList>
            <person name="Cho K."/>
        </authorList>
    </citation>
    <scope>NUCLEOTIDE SEQUENCE</scope>
    <source>
        <strain evidence="5">LZ3.2</strain>
        <tissue evidence="5">Leaf</tissue>
    </source>
</reference>
<evidence type="ECO:0000313" key="5">
    <source>
        <dbReference type="EMBL" id="KAG5568462.1"/>
    </source>
</evidence>
<dbReference type="PANTHER" id="PTHR33022">
    <property type="entry name" value="DUF1985 DOMAIN-CONTAINING PROTEIN"/>
    <property type="match status" value="1"/>
</dbReference>
<dbReference type="OrthoDB" id="1291327at2759"/>
<dbReference type="GO" id="GO:0006508">
    <property type="term" value="P:proteolysis"/>
    <property type="evidence" value="ECO:0007669"/>
    <property type="project" value="UniProtKB-KW"/>
</dbReference>
<dbReference type="Proteomes" id="UP000824120">
    <property type="component" value="Unassembled WGS sequence"/>
</dbReference>
<dbReference type="GO" id="GO:0008234">
    <property type="term" value="F:cysteine-type peptidase activity"/>
    <property type="evidence" value="ECO:0007669"/>
    <property type="project" value="InterPro"/>
</dbReference>
<evidence type="ECO:0000313" key="6">
    <source>
        <dbReference type="Proteomes" id="UP000824120"/>
    </source>
</evidence>
<proteinExistence type="inferred from homology"/>
<accession>A0A9J5VZU3</accession>
<gene>
    <name evidence="5" type="ORF">H5410_064525</name>
</gene>
<dbReference type="InterPro" id="IPR003653">
    <property type="entry name" value="Peptidase_C48_C"/>
</dbReference>
<evidence type="ECO:0000256" key="3">
    <source>
        <dbReference type="ARBA" id="ARBA00022801"/>
    </source>
</evidence>